<evidence type="ECO:0000313" key="3">
    <source>
        <dbReference type="Proteomes" id="UP000494255"/>
    </source>
</evidence>
<name>A0A6J5AM27_9BURK</name>
<evidence type="ECO:0000256" key="1">
    <source>
        <dbReference type="SAM" id="SignalP"/>
    </source>
</evidence>
<dbReference type="RefSeq" id="WP_175050493.1">
    <property type="nucleotide sequence ID" value="NZ_CADIKC010000002.1"/>
</dbReference>
<dbReference type="EMBL" id="CADIKC010000002">
    <property type="protein sequence ID" value="CAB3674111.1"/>
    <property type="molecule type" value="Genomic_DNA"/>
</dbReference>
<accession>A0A6J5AM27</accession>
<sequence length="303" mass="33402">MRKNLPFILSVFCVTQASAAVICYKDIAACDLYLDKSGSLLDRSTGDVVANNVGNVGMFSDVAVYKYSNQYVLVQENHSSDRLVTAIPLAKLNEGWAANSVYYFSISLMDSSAKSGPLWSGRKVVTQNLRVTDDILDRAGELASKQQFGSLLSSGWPSTKLYVATSTLETRSEQCFIPFGSEDSALPLDLMACRPLKVPMNNGQYDLTGLLDKKYLIELTLNRNGNSISGRYRYLHRSDKFIKVEGSLAQDGTLSMTEFGGKSGGISGYFYGVVVDGAFSGEWMSPDKTRRLPFFMYMQGFPQ</sequence>
<proteinExistence type="predicted"/>
<dbReference type="GeneID" id="97040892"/>
<reference evidence="2 3" key="1">
    <citation type="submission" date="2020-04" db="EMBL/GenBank/DDBJ databases">
        <authorList>
            <person name="De Canck E."/>
        </authorList>
    </citation>
    <scope>NUCLEOTIDE SEQUENCE [LARGE SCALE GENOMIC DNA]</scope>
    <source>
        <strain evidence="2 3">LMG 24238</strain>
    </source>
</reference>
<keyword evidence="3" id="KW-1185">Reference proteome</keyword>
<keyword evidence="1" id="KW-0732">Signal</keyword>
<evidence type="ECO:0000313" key="2">
    <source>
        <dbReference type="EMBL" id="CAB3674111.1"/>
    </source>
</evidence>
<dbReference type="AlphaFoldDB" id="A0A6J5AM27"/>
<dbReference type="Proteomes" id="UP000494255">
    <property type="component" value="Unassembled WGS sequence"/>
</dbReference>
<feature type="signal peptide" evidence="1">
    <location>
        <begin position="1"/>
        <end position="19"/>
    </location>
</feature>
<protein>
    <submittedName>
        <fullName evidence="2">Uncharacterized protein</fullName>
    </submittedName>
</protein>
<organism evidence="2 3">
    <name type="scientific">Paraburkholderia sediminicola</name>
    <dbReference type="NCBI Taxonomy" id="458836"/>
    <lineage>
        <taxon>Bacteria</taxon>
        <taxon>Pseudomonadati</taxon>
        <taxon>Pseudomonadota</taxon>
        <taxon>Betaproteobacteria</taxon>
        <taxon>Burkholderiales</taxon>
        <taxon>Burkholderiaceae</taxon>
        <taxon>Paraburkholderia</taxon>
    </lineage>
</organism>
<feature type="chain" id="PRO_5027060652" evidence="1">
    <location>
        <begin position="20"/>
        <end position="303"/>
    </location>
</feature>
<gene>
    <name evidence="2" type="ORF">LMG24238_02260</name>
</gene>